<keyword evidence="2" id="KW-0328">Glycosyltransferase</keyword>
<dbReference type="EC" id="2.4.-.-" evidence="2"/>
<dbReference type="GO" id="GO:0016757">
    <property type="term" value="F:glycosyltransferase activity"/>
    <property type="evidence" value="ECO:0007669"/>
    <property type="project" value="UniProtKB-KW"/>
</dbReference>
<dbReference type="PANTHER" id="PTHR43685:SF2">
    <property type="entry name" value="GLYCOSYLTRANSFERASE 2-LIKE DOMAIN-CONTAINING PROTEIN"/>
    <property type="match status" value="1"/>
</dbReference>
<dbReference type="InterPro" id="IPR001173">
    <property type="entry name" value="Glyco_trans_2-like"/>
</dbReference>
<dbReference type="AlphaFoldDB" id="A0AAU8AS09"/>
<dbReference type="GO" id="GO:0044010">
    <property type="term" value="P:single-species biofilm formation"/>
    <property type="evidence" value="ECO:0007669"/>
    <property type="project" value="TreeGrafter"/>
</dbReference>
<sequence length="306" mass="32547">MPRFSIIVPCYQAAATIADTLASLRAQTVTDWEALCVDDGSTDATYALLRTAAATDPRIRVLENPGKGPSEARNHGATQATAEILAFCDADDLWAPNKLAALESAFADPACDAAFGRVSFFERRAEDARSISSVPAGPLSVPLLLGENPVCTMSNIALRASVFARSGGLRREMVHNEDLEWLIRLVGMGARIDPVDQTLVHYRVSTSGLSADLEAMRAGRAMALESAARFGFRADAHAEAVHLRYLARRALRVGLGGTTALGLALRGLALAPARFLTPMHRGCGTLAGALIAPALPAPMRRALFSR</sequence>
<dbReference type="PANTHER" id="PTHR43685">
    <property type="entry name" value="GLYCOSYLTRANSFERASE"/>
    <property type="match status" value="1"/>
</dbReference>
<keyword evidence="2" id="KW-0614">Plasmid</keyword>
<dbReference type="Gene3D" id="3.90.550.10">
    <property type="entry name" value="Spore Coat Polysaccharide Biosynthesis Protein SpsA, Chain A"/>
    <property type="match status" value="1"/>
</dbReference>
<reference evidence="2" key="1">
    <citation type="submission" date="2023-02" db="EMBL/GenBank/DDBJ databases">
        <title>Description and genomic characterization of Salipiger bruguierae sp. nov., isolated from the sediment of mangrove plant Bruguiera sexangula.</title>
        <authorList>
            <person name="Long M."/>
        </authorList>
    </citation>
    <scope>NUCLEOTIDE SEQUENCE</scope>
    <source>
        <strain evidence="2">H15</strain>
        <plasmid evidence="2">unnamed2</plasmid>
    </source>
</reference>
<dbReference type="EMBL" id="CP123387">
    <property type="protein sequence ID" value="XCC97308.1"/>
    <property type="molecule type" value="Genomic_DNA"/>
</dbReference>
<dbReference type="CDD" id="cd00761">
    <property type="entry name" value="Glyco_tranf_GTA_type"/>
    <property type="match status" value="1"/>
</dbReference>
<accession>A0AAU8AS09</accession>
<geneLocation type="plasmid" evidence="2">
    <name>unnamed2</name>
</geneLocation>
<name>A0AAU8AS09_9RHOB</name>
<dbReference type="RefSeq" id="WP_353476199.1">
    <property type="nucleotide sequence ID" value="NZ_CP123387.1"/>
</dbReference>
<keyword evidence="2" id="KW-0808">Transferase</keyword>
<gene>
    <name evidence="2" type="ORF">PVT71_24920</name>
</gene>
<evidence type="ECO:0000313" key="2">
    <source>
        <dbReference type="EMBL" id="XCC97308.1"/>
    </source>
</evidence>
<dbReference type="SUPFAM" id="SSF53448">
    <property type="entry name" value="Nucleotide-diphospho-sugar transferases"/>
    <property type="match status" value="1"/>
</dbReference>
<proteinExistence type="predicted"/>
<organism evidence="2">
    <name type="scientific">Alloyangia sp. H15</name>
    <dbReference type="NCBI Taxonomy" id="3029062"/>
    <lineage>
        <taxon>Bacteria</taxon>
        <taxon>Pseudomonadati</taxon>
        <taxon>Pseudomonadota</taxon>
        <taxon>Alphaproteobacteria</taxon>
        <taxon>Rhodobacterales</taxon>
        <taxon>Roseobacteraceae</taxon>
        <taxon>Alloyangia</taxon>
    </lineage>
</organism>
<dbReference type="InterPro" id="IPR029044">
    <property type="entry name" value="Nucleotide-diphossugar_trans"/>
</dbReference>
<dbReference type="InterPro" id="IPR050834">
    <property type="entry name" value="Glycosyltransf_2"/>
</dbReference>
<feature type="domain" description="Glycosyltransferase 2-like" evidence="1">
    <location>
        <begin position="5"/>
        <end position="164"/>
    </location>
</feature>
<evidence type="ECO:0000259" key="1">
    <source>
        <dbReference type="Pfam" id="PF00535"/>
    </source>
</evidence>
<dbReference type="Pfam" id="PF00535">
    <property type="entry name" value="Glycos_transf_2"/>
    <property type="match status" value="1"/>
</dbReference>
<protein>
    <submittedName>
        <fullName evidence="2">Glycosyltransferase family 2 protein</fullName>
        <ecNumber evidence="2">2.4.-.-</ecNumber>
    </submittedName>
</protein>